<feature type="compositionally biased region" description="Low complexity" evidence="1">
    <location>
        <begin position="1"/>
        <end position="26"/>
    </location>
</feature>
<comment type="caution">
    <text evidence="2">The sequence shown here is derived from an EMBL/GenBank/DDBJ whole genome shotgun (WGS) entry which is preliminary data.</text>
</comment>
<dbReference type="AlphaFoldDB" id="A0A0L7LHZ3"/>
<dbReference type="Proteomes" id="UP000037510">
    <property type="component" value="Unassembled WGS sequence"/>
</dbReference>
<keyword evidence="3" id="KW-1185">Reference proteome</keyword>
<dbReference type="Gene3D" id="1.20.5.170">
    <property type="match status" value="1"/>
</dbReference>
<dbReference type="EMBL" id="JTDY01001110">
    <property type="protein sequence ID" value="KOB74846.1"/>
    <property type="molecule type" value="Genomic_DNA"/>
</dbReference>
<gene>
    <name evidence="2" type="ORF">OBRU01_08489</name>
</gene>
<name>A0A0L7LHZ3_OPEBR</name>
<evidence type="ECO:0000256" key="1">
    <source>
        <dbReference type="SAM" id="MobiDB-lite"/>
    </source>
</evidence>
<proteinExistence type="predicted"/>
<evidence type="ECO:0000313" key="3">
    <source>
        <dbReference type="Proteomes" id="UP000037510"/>
    </source>
</evidence>
<evidence type="ECO:0000313" key="2">
    <source>
        <dbReference type="EMBL" id="KOB74846.1"/>
    </source>
</evidence>
<reference evidence="2 3" key="1">
    <citation type="journal article" date="2015" name="Genome Biol. Evol.">
        <title>The genome of winter moth (Operophtera brumata) provides a genomic perspective on sexual dimorphism and phenology.</title>
        <authorList>
            <person name="Derks M.F."/>
            <person name="Smit S."/>
            <person name="Salis L."/>
            <person name="Schijlen E."/>
            <person name="Bossers A."/>
            <person name="Mateman C."/>
            <person name="Pijl A.S."/>
            <person name="de Ridder D."/>
            <person name="Groenen M.A."/>
            <person name="Visser M.E."/>
            <person name="Megens H.J."/>
        </authorList>
    </citation>
    <scope>NUCLEOTIDE SEQUENCE [LARGE SCALE GENOMIC DNA]</scope>
    <source>
        <strain evidence="2">WM2013NL</strain>
        <tissue evidence="2">Head and thorax</tissue>
    </source>
</reference>
<organism evidence="2 3">
    <name type="scientific">Operophtera brumata</name>
    <name type="common">Winter moth</name>
    <name type="synonym">Phalaena brumata</name>
    <dbReference type="NCBI Taxonomy" id="104452"/>
    <lineage>
        <taxon>Eukaryota</taxon>
        <taxon>Metazoa</taxon>
        <taxon>Ecdysozoa</taxon>
        <taxon>Arthropoda</taxon>
        <taxon>Hexapoda</taxon>
        <taxon>Insecta</taxon>
        <taxon>Pterygota</taxon>
        <taxon>Neoptera</taxon>
        <taxon>Endopterygota</taxon>
        <taxon>Lepidoptera</taxon>
        <taxon>Glossata</taxon>
        <taxon>Ditrysia</taxon>
        <taxon>Geometroidea</taxon>
        <taxon>Geometridae</taxon>
        <taxon>Larentiinae</taxon>
        <taxon>Operophtera</taxon>
    </lineage>
</organism>
<sequence length="173" mass="17541">MNQSFTFGGPATTTASTFGSTTPSTGVSFAPATSAQGAQPLALTFGSTPAASAGQPAGVSFAPAASAGQPAGVSFAPAASAGQPAALTFGATPASSASQPAAITFGKYETNENEQRGDPSKNQSQEFVANYIVTIVELNDVVQLVKNEQQSLEHELDFVLAQQQDLAVRSKEV</sequence>
<feature type="region of interest" description="Disordered" evidence="1">
    <location>
        <begin position="46"/>
        <end position="76"/>
    </location>
</feature>
<accession>A0A0L7LHZ3</accession>
<protein>
    <submittedName>
        <fullName evidence="2">Nuclear pore glycoprotein p62</fullName>
    </submittedName>
</protein>
<feature type="region of interest" description="Disordered" evidence="1">
    <location>
        <begin position="1"/>
        <end position="31"/>
    </location>
</feature>